<evidence type="ECO:0000256" key="3">
    <source>
        <dbReference type="SAM" id="SignalP"/>
    </source>
</evidence>
<dbReference type="EMBL" id="NCKU01016628">
    <property type="protein sequence ID" value="RWR99167.1"/>
    <property type="molecule type" value="Genomic_DNA"/>
</dbReference>
<dbReference type="Proteomes" id="UP000285301">
    <property type="component" value="Unassembled WGS sequence"/>
</dbReference>
<comment type="function">
    <text evidence="1">May increase the toxicity of alpha-latrotoxin and/or other venom components. Is non-toxic to mice and to the cockroach Periplaneta americana.</text>
</comment>
<gene>
    <name evidence="4" type="ORF">B4U79_19223</name>
</gene>
<evidence type="ECO:0000313" key="5">
    <source>
        <dbReference type="Proteomes" id="UP000285301"/>
    </source>
</evidence>
<feature type="non-terminal residue" evidence="4">
    <location>
        <position position="69"/>
    </location>
</feature>
<evidence type="ECO:0000256" key="1">
    <source>
        <dbReference type="ARBA" id="ARBA00003845"/>
    </source>
</evidence>
<organism evidence="4 5">
    <name type="scientific">Dinothrombium tinctorium</name>
    <dbReference type="NCBI Taxonomy" id="1965070"/>
    <lineage>
        <taxon>Eukaryota</taxon>
        <taxon>Metazoa</taxon>
        <taxon>Ecdysozoa</taxon>
        <taxon>Arthropoda</taxon>
        <taxon>Chelicerata</taxon>
        <taxon>Arachnida</taxon>
        <taxon>Acari</taxon>
        <taxon>Acariformes</taxon>
        <taxon>Trombidiformes</taxon>
        <taxon>Prostigmata</taxon>
        <taxon>Anystina</taxon>
        <taxon>Parasitengona</taxon>
        <taxon>Trombidioidea</taxon>
        <taxon>Trombidiidae</taxon>
        <taxon>Dinothrombium</taxon>
    </lineage>
</organism>
<evidence type="ECO:0008006" key="6">
    <source>
        <dbReference type="Google" id="ProtNLM"/>
    </source>
</evidence>
<dbReference type="InterPro" id="IPR031098">
    <property type="entry name" value="Crust_neurohorm"/>
</dbReference>
<protein>
    <recommendedName>
        <fullName evidence="6">Ion transport peptide-like protein</fullName>
    </recommendedName>
</protein>
<dbReference type="Pfam" id="PF01147">
    <property type="entry name" value="Crust_neurohorm"/>
    <property type="match status" value="1"/>
</dbReference>
<name>A0A443Q858_9ACAR</name>
<proteinExistence type="inferred from homology"/>
<feature type="signal peptide" evidence="3">
    <location>
        <begin position="1"/>
        <end position="26"/>
    </location>
</feature>
<dbReference type="SUPFAM" id="SSF81778">
    <property type="entry name" value="Crustacean CHH/MIH/GIH neurohormone"/>
    <property type="match status" value="1"/>
</dbReference>
<comment type="similarity">
    <text evidence="2">Belongs to the arthropod CHH/MIH/GIH/VIH hormone family.</text>
</comment>
<comment type="caution">
    <text evidence="4">The sequence shown here is derived from an EMBL/GenBank/DDBJ whole genome shotgun (WGS) entry which is preliminary data.</text>
</comment>
<sequence>MFSSIGSLLFLISFPLFMFNLNPGTALYFTTFDRLGCRGINDPFDFSKLDKVCEDCYNLFHAAELYTNC</sequence>
<reference evidence="4 5" key="1">
    <citation type="journal article" date="2018" name="Gigascience">
        <title>Genomes of trombidid mites reveal novel predicted allergens and laterally-transferred genes associated with secondary metabolism.</title>
        <authorList>
            <person name="Dong X."/>
            <person name="Chaisiri K."/>
            <person name="Xia D."/>
            <person name="Armstrong S.D."/>
            <person name="Fang Y."/>
            <person name="Donnelly M.J."/>
            <person name="Kadowaki T."/>
            <person name="McGarry J.W."/>
            <person name="Darby A.C."/>
            <person name="Makepeace B.L."/>
        </authorList>
    </citation>
    <scope>NUCLEOTIDE SEQUENCE [LARGE SCALE GENOMIC DNA]</scope>
    <source>
        <strain evidence="4">UoL-WK</strain>
    </source>
</reference>
<evidence type="ECO:0000256" key="2">
    <source>
        <dbReference type="ARBA" id="ARBA00005447"/>
    </source>
</evidence>
<evidence type="ECO:0000313" key="4">
    <source>
        <dbReference type="EMBL" id="RWR99167.1"/>
    </source>
</evidence>
<keyword evidence="3" id="KW-0732">Signal</keyword>
<dbReference type="Gene3D" id="1.10.2010.10">
    <property type="entry name" value="Crustacean CHH/MIH/GIH neurohormone"/>
    <property type="match status" value="1"/>
</dbReference>
<dbReference type="OrthoDB" id="6365952at2759"/>
<dbReference type="InterPro" id="IPR035957">
    <property type="entry name" value="Crust_neurohorm_sf"/>
</dbReference>
<feature type="chain" id="PRO_5019528726" description="Ion transport peptide-like protein" evidence="3">
    <location>
        <begin position="27"/>
        <end position="69"/>
    </location>
</feature>
<keyword evidence="5" id="KW-1185">Reference proteome</keyword>
<dbReference type="AlphaFoldDB" id="A0A443Q858"/>
<accession>A0A443Q858</accession>